<keyword evidence="6 9" id="KW-0249">Electron transport</keyword>
<dbReference type="NCBIfam" id="TIGR01948">
    <property type="entry name" value="rnfE"/>
    <property type="match status" value="1"/>
</dbReference>
<dbReference type="InterPro" id="IPR003667">
    <property type="entry name" value="NqrDE/RnfAE"/>
</dbReference>
<dbReference type="GO" id="GO:0022900">
    <property type="term" value="P:electron transport chain"/>
    <property type="evidence" value="ECO:0007669"/>
    <property type="project" value="UniProtKB-UniRule"/>
</dbReference>
<evidence type="ECO:0000256" key="9">
    <source>
        <dbReference type="HAMAP-Rule" id="MF_00478"/>
    </source>
</evidence>
<evidence type="ECO:0000256" key="4">
    <source>
        <dbReference type="ARBA" id="ARBA00022692"/>
    </source>
</evidence>
<reference evidence="11" key="1">
    <citation type="submission" date="2017-04" db="EMBL/GenBank/DDBJ databases">
        <title>Genome evolution of the luminous symbionts of deep sea anglerfish.</title>
        <authorList>
            <person name="Hendry T.A."/>
        </authorList>
    </citation>
    <scope>NUCLEOTIDE SEQUENCE [LARGE SCALE GENOMIC DNA]</scope>
</reference>
<evidence type="ECO:0000256" key="7">
    <source>
        <dbReference type="ARBA" id="ARBA00022989"/>
    </source>
</evidence>
<dbReference type="HAMAP" id="MF_00478">
    <property type="entry name" value="RsxE_RnfE"/>
    <property type="match status" value="1"/>
</dbReference>
<organism evidence="10 11">
    <name type="scientific">Candidatus Enterovibrio escicola</name>
    <dbReference type="NCBI Taxonomy" id="1927127"/>
    <lineage>
        <taxon>Bacteria</taxon>
        <taxon>Pseudomonadati</taxon>
        <taxon>Pseudomonadota</taxon>
        <taxon>Gammaproteobacteria</taxon>
        <taxon>Vibrionales</taxon>
        <taxon>Vibrionaceae</taxon>
        <taxon>Enterovibrio</taxon>
    </lineage>
</organism>
<name>A0A2A5T340_9GAMM</name>
<dbReference type="PANTHER" id="PTHR30586:SF0">
    <property type="entry name" value="ION-TRANSLOCATING OXIDOREDUCTASE COMPLEX SUBUNIT E"/>
    <property type="match status" value="1"/>
</dbReference>
<feature type="transmembrane region" description="Helical" evidence="9">
    <location>
        <begin position="71"/>
        <end position="87"/>
    </location>
</feature>
<feature type="transmembrane region" description="Helical" evidence="9">
    <location>
        <begin position="93"/>
        <end position="113"/>
    </location>
</feature>
<feature type="transmembrane region" description="Helical" evidence="9">
    <location>
        <begin position="183"/>
        <end position="206"/>
    </location>
</feature>
<dbReference type="EC" id="7.-.-.-" evidence="9"/>
<evidence type="ECO:0000256" key="8">
    <source>
        <dbReference type="ARBA" id="ARBA00023136"/>
    </source>
</evidence>
<comment type="similarity">
    <text evidence="9">Belongs to the NqrDE/RnfAE family.</text>
</comment>
<evidence type="ECO:0000256" key="5">
    <source>
        <dbReference type="ARBA" id="ARBA00022967"/>
    </source>
</evidence>
<evidence type="ECO:0000256" key="2">
    <source>
        <dbReference type="ARBA" id="ARBA00022448"/>
    </source>
</evidence>
<dbReference type="PIRSF" id="PIRSF006102">
    <property type="entry name" value="NQR_DE"/>
    <property type="match status" value="1"/>
</dbReference>
<dbReference type="Proteomes" id="UP000219020">
    <property type="component" value="Unassembled WGS sequence"/>
</dbReference>
<feature type="transmembrane region" description="Helical" evidence="9">
    <location>
        <begin position="12"/>
        <end position="33"/>
    </location>
</feature>
<keyword evidence="8 9" id="KW-0472">Membrane</keyword>
<keyword evidence="5 9" id="KW-1278">Translocase</keyword>
<protein>
    <recommendedName>
        <fullName evidence="9">Ion-translocating oxidoreductase complex subunit E</fullName>
        <ecNumber evidence="9">7.-.-.-</ecNumber>
    </recommendedName>
    <alternativeName>
        <fullName evidence="9">Rnf electron transport complex subunit E</fullName>
    </alternativeName>
</protein>
<dbReference type="NCBIfam" id="NF009070">
    <property type="entry name" value="PRK12405.1"/>
    <property type="match status" value="1"/>
</dbReference>
<comment type="subcellular location">
    <subcellularLocation>
        <location evidence="1 9">Cell inner membrane</location>
        <topology evidence="1 9">Multi-pass membrane protein</topology>
    </subcellularLocation>
</comment>
<evidence type="ECO:0000256" key="3">
    <source>
        <dbReference type="ARBA" id="ARBA00022519"/>
    </source>
</evidence>
<comment type="subunit">
    <text evidence="9">The complex is composed of six subunits: RnfA, RnfB, RnfC, RnfD, RnfE and RnfG.</text>
</comment>
<comment type="caution">
    <text evidence="10">The sequence shown here is derived from an EMBL/GenBank/DDBJ whole genome shotgun (WGS) entry which is preliminary data.</text>
</comment>
<evidence type="ECO:0000256" key="1">
    <source>
        <dbReference type="ARBA" id="ARBA00004429"/>
    </source>
</evidence>
<proteinExistence type="inferred from homology"/>
<evidence type="ECO:0000256" key="6">
    <source>
        <dbReference type="ARBA" id="ARBA00022982"/>
    </source>
</evidence>
<gene>
    <name evidence="9" type="primary">rnfE</name>
    <name evidence="10" type="ORF">BTN49_1782</name>
</gene>
<dbReference type="Pfam" id="PF02508">
    <property type="entry name" value="Rnf-Nqr"/>
    <property type="match status" value="1"/>
</dbReference>
<feature type="transmembrane region" description="Helical" evidence="9">
    <location>
        <begin position="125"/>
        <end position="148"/>
    </location>
</feature>
<comment type="function">
    <text evidence="9">Part of a membrane-bound complex that couples electron transfer with translocation of ions across the membrane.</text>
</comment>
<evidence type="ECO:0000313" key="10">
    <source>
        <dbReference type="EMBL" id="PCS22561.1"/>
    </source>
</evidence>
<accession>A0A2A5T340</accession>
<dbReference type="AlphaFoldDB" id="A0A2A5T340"/>
<sequence length="213" mass="23233">MSLNTRLMKNGLWNNNPVLVQILGICPLLAVSATLTNALGLGLASTLVVMTSNFVISLIRQWIPKEVRIPIFVMIIASLVTCIQLLMNAHAYGLYQSLGIFIPLIVTNCTIIGRAEVYASKNNPLSSVLDGFWMGMGMTASLVILGTIREILGSGTLFEGADRLLGEWAVGLRIQIFHLDNPFLLVILPPGAFLTVGLLIALRNVFDNQQTRK</sequence>
<feature type="transmembrane region" description="Helical" evidence="9">
    <location>
        <begin position="39"/>
        <end position="59"/>
    </location>
</feature>
<dbReference type="EMBL" id="NBYY01000016">
    <property type="protein sequence ID" value="PCS22561.1"/>
    <property type="molecule type" value="Genomic_DNA"/>
</dbReference>
<dbReference type="PANTHER" id="PTHR30586">
    <property type="entry name" value="ELECTRON TRANSPORT COMPLEX PROTEIN RNFE"/>
    <property type="match status" value="1"/>
</dbReference>
<dbReference type="InterPro" id="IPR010968">
    <property type="entry name" value="RnfE"/>
</dbReference>
<evidence type="ECO:0000313" key="11">
    <source>
        <dbReference type="Proteomes" id="UP000219020"/>
    </source>
</evidence>
<keyword evidence="11" id="KW-1185">Reference proteome</keyword>
<keyword evidence="3 9" id="KW-0997">Cell inner membrane</keyword>
<dbReference type="GO" id="GO:0005886">
    <property type="term" value="C:plasma membrane"/>
    <property type="evidence" value="ECO:0007669"/>
    <property type="project" value="UniProtKB-SubCell"/>
</dbReference>
<keyword evidence="4 9" id="KW-0812">Transmembrane</keyword>
<keyword evidence="7 9" id="KW-1133">Transmembrane helix</keyword>
<keyword evidence="2 9" id="KW-0813">Transport</keyword>
<keyword evidence="9" id="KW-1003">Cell membrane</keyword>